<feature type="transmembrane region" description="Helical" evidence="1">
    <location>
        <begin position="32"/>
        <end position="55"/>
    </location>
</feature>
<protein>
    <submittedName>
        <fullName evidence="2">Uncharacterized protein</fullName>
    </submittedName>
</protein>
<comment type="caution">
    <text evidence="2">The sequence shown here is derived from an EMBL/GenBank/DDBJ whole genome shotgun (WGS) entry which is preliminary data.</text>
</comment>
<proteinExistence type="predicted"/>
<dbReference type="EMBL" id="AMPO01000005">
    <property type="protein sequence ID" value="EKF85880.1"/>
    <property type="molecule type" value="Genomic_DNA"/>
</dbReference>
<keyword evidence="1" id="KW-0472">Membrane</keyword>
<name>K2RT29_METFP</name>
<organism evidence="2 3">
    <name type="scientific">Methanobacterium formicicum (strain DSM 3637 / PP1)</name>
    <dbReference type="NCBI Taxonomy" id="1204725"/>
    <lineage>
        <taxon>Archaea</taxon>
        <taxon>Methanobacteriati</taxon>
        <taxon>Methanobacteriota</taxon>
        <taxon>Methanomada group</taxon>
        <taxon>Methanobacteria</taxon>
        <taxon>Methanobacteriales</taxon>
        <taxon>Methanobacteriaceae</taxon>
        <taxon>Methanobacterium</taxon>
    </lineage>
</organism>
<gene>
    <name evidence="2" type="ORF">A994_07360</name>
</gene>
<keyword evidence="3" id="KW-1185">Reference proteome</keyword>
<keyword evidence="1" id="KW-0812">Transmembrane</keyword>
<accession>K2RT29</accession>
<dbReference type="Proteomes" id="UP000007360">
    <property type="component" value="Unassembled WGS sequence"/>
</dbReference>
<dbReference type="AlphaFoldDB" id="K2RT29"/>
<keyword evidence="1" id="KW-1133">Transmembrane helix</keyword>
<reference evidence="2 3" key="1">
    <citation type="journal article" date="2012" name="J. Bacteriol.">
        <title>Draft genome sequence of Methanobacterium formicicum DSM 3637, an archaebacterium isolated from the methane producer amoeba Pelomyxa palustris.</title>
        <authorList>
            <person name="Gutierrez G."/>
        </authorList>
    </citation>
    <scope>NUCLEOTIDE SEQUENCE [LARGE SCALE GENOMIC DNA]</scope>
    <source>
        <strain evidence="3">DSM 3637 / PP1</strain>
    </source>
</reference>
<sequence>MIFNWRTSGYNGYLTGELQGIMELKLFNVGNVLSGVMGCLGYGLLRAMGCLRLLFKIIPVLLVRKDVYSGYGITMG</sequence>
<evidence type="ECO:0000313" key="2">
    <source>
        <dbReference type="EMBL" id="EKF85880.1"/>
    </source>
</evidence>
<evidence type="ECO:0000256" key="1">
    <source>
        <dbReference type="SAM" id="Phobius"/>
    </source>
</evidence>
<evidence type="ECO:0000313" key="3">
    <source>
        <dbReference type="Proteomes" id="UP000007360"/>
    </source>
</evidence>